<dbReference type="OMA" id="RCWPHLH"/>
<dbReference type="Pfam" id="PF23165">
    <property type="entry name" value="zf-C2H2_FBX41"/>
    <property type="match status" value="1"/>
</dbReference>
<dbReference type="SUPFAM" id="SSF52047">
    <property type="entry name" value="RNI-like"/>
    <property type="match status" value="1"/>
</dbReference>
<reference evidence="6" key="3">
    <citation type="submission" date="2025-09" db="UniProtKB">
        <authorList>
            <consortium name="Ensembl"/>
        </authorList>
    </citation>
    <scope>IDENTIFICATION</scope>
</reference>
<evidence type="ECO:0000259" key="5">
    <source>
        <dbReference type="Pfam" id="PF23165"/>
    </source>
</evidence>
<reference evidence="6" key="2">
    <citation type="submission" date="2025-08" db="UniProtKB">
        <authorList>
            <consortium name="Ensembl"/>
        </authorList>
    </citation>
    <scope>IDENTIFICATION</scope>
</reference>
<feature type="domain" description="FBX41/ZN365 C2H2-type zinc finger" evidence="5">
    <location>
        <begin position="15"/>
        <end position="44"/>
    </location>
</feature>
<keyword evidence="7" id="KW-1185">Reference proteome</keyword>
<evidence type="ECO:0000256" key="3">
    <source>
        <dbReference type="SAM" id="Coils"/>
    </source>
</evidence>
<dbReference type="Gene3D" id="3.80.10.10">
    <property type="entry name" value="Ribonuclease Inhibitor"/>
    <property type="match status" value="1"/>
</dbReference>
<protein>
    <submittedName>
        <fullName evidence="6">Si:ch73-290k24.5</fullName>
    </submittedName>
</protein>
<evidence type="ECO:0000256" key="2">
    <source>
        <dbReference type="ARBA" id="ARBA00023054"/>
    </source>
</evidence>
<dbReference type="SUPFAM" id="SSF81383">
    <property type="entry name" value="F-box domain"/>
    <property type="match status" value="1"/>
</dbReference>
<evidence type="ECO:0000313" key="6">
    <source>
        <dbReference type="Ensembl" id="ENSSFAP00005000468.1"/>
    </source>
</evidence>
<dbReference type="InParanoid" id="A0A672F3W5"/>
<evidence type="ECO:0000313" key="7">
    <source>
        <dbReference type="Proteomes" id="UP000472267"/>
    </source>
</evidence>
<evidence type="ECO:0000256" key="1">
    <source>
        <dbReference type="ARBA" id="ARBA00022553"/>
    </source>
</evidence>
<dbReference type="Ensembl" id="ENSSFAT00005000487.1">
    <property type="protein sequence ID" value="ENSSFAP00005000468.1"/>
    <property type="gene ID" value="ENSSFAG00005000347.1"/>
</dbReference>
<accession>A0A672F3W5</accession>
<evidence type="ECO:0000259" key="4">
    <source>
        <dbReference type="Pfam" id="PF12937"/>
    </source>
</evidence>
<sequence length="613" mass="67575">MSSSSSSSSSSSLAPPLFCPRCGDVLRFSSVPELRAHLVSRHSYDTLLLLSQSSRPGTLLPLPGPPRTRTPPLDLEPRGAPPPLAFLDLASSSASAQLLGNLFRPLNRLLVHVGPGLEERLGLGLDRWVARSWAELEERFSRRAGRLRAELHRMEAGLQRKEAELQQQRRGGERLRQQKQEVEDRAQYLSRQVCVCVRMENIDLFLRVTAEKEAEAKSRLQVLMGSVLFCWVLMGPAGFCSVLLGSDGSCWVLLSDSNTHTHTNTSPGVSSSLWSPRCHGNLRPGAETLRLRAGLFCVFPYLDVRSLLLAAEVCSDWRMVARHPAVWTRLRLEDGQVSTEFLSTLSQWCTQTQSIVLNNLKPRSRRNDETREDYLRTIRGSVEAGLEAVLRAAGGSLLSFSVSDCPHVVTDRCLWLISCYSRNLLSLRYRSSTDPPGPEVLWALGAGCRSLRSLQVAPAAAGRQPTRFSNRCLQMIGRCWPRLHTLSVGGAGCGTPGLVAAVRSCSDLQVLELECISDLGLQAATELCAAGLKKLHTLVLTHTPVSGQAVLHFHSVCQDLRTLVVQVSASDYFEDPESEEAQQLFREILDTLKVLQTRPGLCDVLQVKAEGFS</sequence>
<dbReference type="PANTHER" id="PTHR15739:SF4">
    <property type="entry name" value="F-BOX ONLY PROTEIN 41"/>
    <property type="match status" value="1"/>
</dbReference>
<dbReference type="Pfam" id="PF12937">
    <property type="entry name" value="F-box-like"/>
    <property type="match status" value="1"/>
</dbReference>
<dbReference type="InterPro" id="IPR036047">
    <property type="entry name" value="F-box-like_dom_sf"/>
</dbReference>
<dbReference type="InterPro" id="IPR001810">
    <property type="entry name" value="F-box_dom"/>
</dbReference>
<dbReference type="Proteomes" id="UP000472267">
    <property type="component" value="Chromosome 3"/>
</dbReference>
<organism evidence="6 7">
    <name type="scientific">Salarias fasciatus</name>
    <name type="common">Jewelled blenny</name>
    <name type="synonym">Blennius fasciatus</name>
    <dbReference type="NCBI Taxonomy" id="181472"/>
    <lineage>
        <taxon>Eukaryota</taxon>
        <taxon>Metazoa</taxon>
        <taxon>Chordata</taxon>
        <taxon>Craniata</taxon>
        <taxon>Vertebrata</taxon>
        <taxon>Euteleostomi</taxon>
        <taxon>Actinopterygii</taxon>
        <taxon>Neopterygii</taxon>
        <taxon>Teleostei</taxon>
        <taxon>Neoteleostei</taxon>
        <taxon>Acanthomorphata</taxon>
        <taxon>Ovalentaria</taxon>
        <taxon>Blenniimorphae</taxon>
        <taxon>Blenniiformes</taxon>
        <taxon>Blennioidei</taxon>
        <taxon>Blenniidae</taxon>
        <taxon>Salariinae</taxon>
        <taxon>Salarias</taxon>
    </lineage>
</organism>
<dbReference type="CDD" id="cd22109">
    <property type="entry name" value="F-box_FBXO41"/>
    <property type="match status" value="1"/>
</dbReference>
<dbReference type="PANTHER" id="PTHR15739">
    <property type="entry name" value="ZINC FINGER PROTEIN"/>
    <property type="match status" value="1"/>
</dbReference>
<name>A0A672F3W5_SALFA</name>
<feature type="coiled-coil region" evidence="3">
    <location>
        <begin position="144"/>
        <end position="192"/>
    </location>
</feature>
<dbReference type="InterPro" id="IPR057038">
    <property type="entry name" value="FBX41/ZN365_Znf-C2H2"/>
</dbReference>
<keyword evidence="1" id="KW-0597">Phosphoprotein</keyword>
<dbReference type="InterPro" id="IPR052283">
    <property type="entry name" value="GenomicStab_NeuMorph_Reg"/>
</dbReference>
<gene>
    <name evidence="6" type="primary">LOC115382864</name>
</gene>
<keyword evidence="2 3" id="KW-0175">Coiled coil</keyword>
<dbReference type="InterPro" id="IPR032675">
    <property type="entry name" value="LRR_dom_sf"/>
</dbReference>
<feature type="domain" description="F-box" evidence="4">
    <location>
        <begin position="295"/>
        <end position="332"/>
    </location>
</feature>
<reference evidence="6" key="1">
    <citation type="submission" date="2019-06" db="EMBL/GenBank/DDBJ databases">
        <authorList>
            <consortium name="Wellcome Sanger Institute Data Sharing"/>
        </authorList>
    </citation>
    <scope>NUCLEOTIDE SEQUENCE [LARGE SCALE GENOMIC DNA]</scope>
</reference>
<proteinExistence type="predicted"/>
<dbReference type="AlphaFoldDB" id="A0A672F3W5"/>